<name>A0AAV9W7V3_9PEZI</name>
<feature type="region of interest" description="Disordered" evidence="1">
    <location>
        <begin position="1"/>
        <end position="25"/>
    </location>
</feature>
<protein>
    <submittedName>
        <fullName evidence="2">Uncharacterized protein</fullName>
    </submittedName>
</protein>
<sequence>MSRVAELHKAWGGDRPPESFHQQPPVYQPIVPLSDQQLVNLTAALEISSPIILPRTEEEYMDEFVDEMRQFGLNQNAAG</sequence>
<evidence type="ECO:0000313" key="2">
    <source>
        <dbReference type="EMBL" id="KAK6502994.1"/>
    </source>
</evidence>
<accession>A0AAV9W7V3</accession>
<dbReference type="Proteomes" id="UP001370758">
    <property type="component" value="Unassembled WGS sequence"/>
</dbReference>
<reference evidence="2 3" key="1">
    <citation type="submission" date="2023-08" db="EMBL/GenBank/DDBJ databases">
        <authorList>
            <person name="Palmer J.M."/>
        </authorList>
    </citation>
    <scope>NUCLEOTIDE SEQUENCE [LARGE SCALE GENOMIC DNA]</scope>
    <source>
        <strain evidence="2 3">TWF481</strain>
    </source>
</reference>
<keyword evidence="3" id="KW-1185">Reference proteome</keyword>
<dbReference type="AlphaFoldDB" id="A0AAV9W7V3"/>
<comment type="caution">
    <text evidence="2">The sequence shown here is derived from an EMBL/GenBank/DDBJ whole genome shotgun (WGS) entry which is preliminary data.</text>
</comment>
<feature type="compositionally biased region" description="Basic and acidic residues" evidence="1">
    <location>
        <begin position="1"/>
        <end position="18"/>
    </location>
</feature>
<proteinExistence type="predicted"/>
<organism evidence="2 3">
    <name type="scientific">Arthrobotrys musiformis</name>
    <dbReference type="NCBI Taxonomy" id="47236"/>
    <lineage>
        <taxon>Eukaryota</taxon>
        <taxon>Fungi</taxon>
        <taxon>Dikarya</taxon>
        <taxon>Ascomycota</taxon>
        <taxon>Pezizomycotina</taxon>
        <taxon>Orbiliomycetes</taxon>
        <taxon>Orbiliales</taxon>
        <taxon>Orbiliaceae</taxon>
        <taxon>Arthrobotrys</taxon>
    </lineage>
</organism>
<gene>
    <name evidence="2" type="ORF">TWF481_008030</name>
</gene>
<dbReference type="EMBL" id="JAVHJL010000005">
    <property type="protein sequence ID" value="KAK6502994.1"/>
    <property type="molecule type" value="Genomic_DNA"/>
</dbReference>
<evidence type="ECO:0000256" key="1">
    <source>
        <dbReference type="SAM" id="MobiDB-lite"/>
    </source>
</evidence>
<evidence type="ECO:0000313" key="3">
    <source>
        <dbReference type="Proteomes" id="UP001370758"/>
    </source>
</evidence>